<dbReference type="KEGG" id="sacd:HS1genome_2212"/>
<sequence length="264" mass="29613">MVLGTVPSHVVDGILESMKDVKFLKYGGFFMPKGEEGMVIADENSLLEAYIAGRKFKRVWIYTYPWLGDSMEVVGALRENGVAAAVLFHGEPSAEESGEGKVKVAPEIRVLVERPNRVTVLSWVMSREPIGKADYAPPRTARSPKYDLICGPDCDVFPTYDTRLCLLAAALRMDSIPLEVRQVDGRMVMVRVPCERVKEGTVTMIRPNKWFTRFEFYSGVQKGLTVTVEDGEKMMERPVGKTFLGVYRPQDQVLSKMKELGLPI</sequence>
<reference evidence="2" key="4">
    <citation type="submission" date="2020-09" db="EMBL/GenBank/DDBJ databases">
        <authorList>
            <person name="Sun Q."/>
            <person name="Ohkuma M."/>
        </authorList>
    </citation>
    <scope>NUCLEOTIDE SEQUENCE</scope>
    <source>
        <strain evidence="2">JCM 31740</strain>
    </source>
</reference>
<dbReference type="Proteomes" id="UP000616143">
    <property type="component" value="Unassembled WGS sequence"/>
</dbReference>
<evidence type="ECO:0000313" key="1">
    <source>
        <dbReference type="EMBL" id="BBD73823.1"/>
    </source>
</evidence>
<name>A0A348B6M1_9CREN</name>
<keyword evidence="3" id="KW-1185">Reference proteome</keyword>
<organism evidence="1 3">
    <name type="scientific">Sulfodiicoccus acidiphilus</name>
    <dbReference type="NCBI Taxonomy" id="1670455"/>
    <lineage>
        <taxon>Archaea</taxon>
        <taxon>Thermoproteota</taxon>
        <taxon>Thermoprotei</taxon>
        <taxon>Sulfolobales</taxon>
        <taxon>Sulfolobaceae</taxon>
        <taxon>Sulfodiicoccus</taxon>
    </lineage>
</organism>
<proteinExistence type="predicted"/>
<dbReference type="Proteomes" id="UP000276741">
    <property type="component" value="Chromosome"/>
</dbReference>
<gene>
    <name evidence="2" type="ORF">GCM10007116_12610</name>
    <name evidence="1" type="ORF">HS1genome_2212</name>
</gene>
<dbReference type="EMBL" id="BMQS01000010">
    <property type="protein sequence ID" value="GGT96485.1"/>
    <property type="molecule type" value="Genomic_DNA"/>
</dbReference>
<accession>A0A348B6M1</accession>
<evidence type="ECO:0000313" key="2">
    <source>
        <dbReference type="EMBL" id="GGT96485.1"/>
    </source>
</evidence>
<dbReference type="AlphaFoldDB" id="A0A348B6M1"/>
<evidence type="ECO:0000313" key="3">
    <source>
        <dbReference type="Proteomes" id="UP000276741"/>
    </source>
</evidence>
<reference evidence="3" key="2">
    <citation type="submission" date="2018-04" db="EMBL/GenBank/DDBJ databases">
        <title>Complete genome sequence of Sulfodiicoccus acidiphilus strain HS-1.</title>
        <authorList>
            <person name="Sakai H.D."/>
            <person name="Kurosawa N."/>
        </authorList>
    </citation>
    <scope>NUCLEOTIDE SEQUENCE [LARGE SCALE GENOMIC DNA]</scope>
    <source>
        <strain evidence="3">HS-1</strain>
    </source>
</reference>
<protein>
    <submittedName>
        <fullName evidence="1">Uncharacterized protein</fullName>
    </submittedName>
</protein>
<reference evidence="2" key="1">
    <citation type="journal article" date="2014" name="Int. J. Syst. Evol. Microbiol.">
        <title>Complete genome sequence of Corynebacterium casei LMG S-19264T (=DSM 44701T), isolated from a smear-ripened cheese.</title>
        <authorList>
            <consortium name="US DOE Joint Genome Institute (JGI-PGF)"/>
            <person name="Walter F."/>
            <person name="Albersmeier A."/>
            <person name="Kalinowski J."/>
            <person name="Ruckert C."/>
        </authorList>
    </citation>
    <scope>NUCLEOTIDE SEQUENCE</scope>
    <source>
        <strain evidence="2">JCM 31740</strain>
    </source>
</reference>
<dbReference type="EMBL" id="AP018553">
    <property type="protein sequence ID" value="BBD73823.1"/>
    <property type="molecule type" value="Genomic_DNA"/>
</dbReference>
<reference evidence="1" key="3">
    <citation type="journal article" date="2019" name="BMC Res. Notes">
        <title>Complete genome sequence of the Sulfodiicoccus acidiphilus strain HS-1T, the first crenarchaeon that lacks polB3, isolated from an acidic hot spring in Ohwaku-dani, Hakone, Japan.</title>
        <authorList>
            <person name="Sakai H.D."/>
            <person name="Kurosawa N."/>
        </authorList>
    </citation>
    <scope>NUCLEOTIDE SEQUENCE</scope>
    <source>
        <strain evidence="1">HS-1</strain>
    </source>
</reference>